<protein>
    <submittedName>
        <fullName evidence="2">Putative chromo domain-containing protein</fullName>
    </submittedName>
</protein>
<evidence type="ECO:0000313" key="2">
    <source>
        <dbReference type="EMBL" id="KDN68701.1"/>
    </source>
</evidence>
<dbReference type="AlphaFoldDB" id="A0A066XSJ1"/>
<dbReference type="InterPro" id="IPR016197">
    <property type="entry name" value="Chromo-like_dom_sf"/>
</dbReference>
<evidence type="ECO:0000313" key="3">
    <source>
        <dbReference type="Proteomes" id="UP000027238"/>
    </source>
</evidence>
<reference evidence="3" key="1">
    <citation type="journal article" date="2014" name="Genome Announc.">
        <title>Draft genome sequence of Colletotrichum sublineola, a destructive pathogen of cultivated sorghum.</title>
        <authorList>
            <person name="Baroncelli R."/>
            <person name="Sanz-Martin J.M."/>
            <person name="Rech G.E."/>
            <person name="Sukno S.A."/>
            <person name="Thon M.R."/>
        </authorList>
    </citation>
    <scope>NUCLEOTIDE SEQUENCE [LARGE SCALE GENOMIC DNA]</scope>
    <source>
        <strain evidence="3">TX430BB</strain>
    </source>
</reference>
<dbReference type="Proteomes" id="UP000027238">
    <property type="component" value="Unassembled WGS sequence"/>
</dbReference>
<dbReference type="HOGENOM" id="CLU_1586376_0_0_1"/>
<organism evidence="2 3">
    <name type="scientific">Colletotrichum sublineola</name>
    <name type="common">Sorghum anthracnose fungus</name>
    <dbReference type="NCBI Taxonomy" id="1173701"/>
    <lineage>
        <taxon>Eukaryota</taxon>
        <taxon>Fungi</taxon>
        <taxon>Dikarya</taxon>
        <taxon>Ascomycota</taxon>
        <taxon>Pezizomycotina</taxon>
        <taxon>Sordariomycetes</taxon>
        <taxon>Hypocreomycetidae</taxon>
        <taxon>Glomerellales</taxon>
        <taxon>Glomerellaceae</taxon>
        <taxon>Colletotrichum</taxon>
        <taxon>Colletotrichum graminicola species complex</taxon>
    </lineage>
</organism>
<dbReference type="STRING" id="1173701.A0A066XSJ1"/>
<comment type="caution">
    <text evidence="2">The sequence shown here is derived from an EMBL/GenBank/DDBJ whole genome shotgun (WGS) entry which is preliminary data.</text>
</comment>
<sequence length="168" mass="18995">MWEDMSPAKDAGPIVPKAAAAPGAMRRLALGTEATTDLEADYFGIEELLADRPDPSCNTLFEIKVCWEGGEETWESERNLQEDAAPTLFAYWSGVKGGRESRMVDKELWHVFQVVSHKTKPDGNTYLKVAWVGSPDTTWEPEENIREAAVNLVEIRRQTSVLYFWARF</sequence>
<gene>
    <name evidence="2" type="ORF">CSUB01_12071</name>
</gene>
<comment type="subunit">
    <text evidence="1">Component of the NuA4 histone acetyltransferase complex.</text>
</comment>
<dbReference type="SUPFAM" id="SSF54160">
    <property type="entry name" value="Chromo domain-like"/>
    <property type="match status" value="1"/>
</dbReference>
<name>A0A066XSJ1_COLSU</name>
<proteinExistence type="predicted"/>
<accession>A0A066XSJ1</accession>
<dbReference type="CDD" id="cd00024">
    <property type="entry name" value="CD_CSD"/>
    <property type="match status" value="1"/>
</dbReference>
<dbReference type="EMBL" id="JMSE01000628">
    <property type="protein sequence ID" value="KDN68701.1"/>
    <property type="molecule type" value="Genomic_DNA"/>
</dbReference>
<evidence type="ECO:0000256" key="1">
    <source>
        <dbReference type="ARBA" id="ARBA00011353"/>
    </source>
</evidence>
<dbReference type="OrthoDB" id="433924at2759"/>
<keyword evidence="3" id="KW-1185">Reference proteome</keyword>
<dbReference type="Gene3D" id="2.40.50.40">
    <property type="match status" value="1"/>
</dbReference>
<dbReference type="eggNOG" id="ENOG502RMIF">
    <property type="taxonomic scope" value="Eukaryota"/>
</dbReference>